<evidence type="ECO:0000256" key="6">
    <source>
        <dbReference type="ARBA" id="ARBA00023002"/>
    </source>
</evidence>
<dbReference type="InterPro" id="IPR002401">
    <property type="entry name" value="Cyt_P450_E_grp-I"/>
</dbReference>
<dbReference type="InterPro" id="IPR036396">
    <property type="entry name" value="Cyt_P450_sf"/>
</dbReference>
<dbReference type="PROSITE" id="PS00086">
    <property type="entry name" value="CYTOCHROME_P450"/>
    <property type="match status" value="1"/>
</dbReference>
<evidence type="ECO:0000256" key="10">
    <source>
        <dbReference type="RuleBase" id="RU000461"/>
    </source>
</evidence>
<dbReference type="PRINTS" id="PR00463">
    <property type="entry name" value="EP450I"/>
</dbReference>
<dbReference type="KEGG" id="cput:CONPUDRAFT_163606"/>
<dbReference type="GO" id="GO:0005506">
    <property type="term" value="F:iron ion binding"/>
    <property type="evidence" value="ECO:0007669"/>
    <property type="project" value="InterPro"/>
</dbReference>
<keyword evidence="6 10" id="KW-0560">Oxidoreductase</keyword>
<dbReference type="PANTHER" id="PTHR46300">
    <property type="entry name" value="P450, PUTATIVE (EUROFUNG)-RELATED-RELATED"/>
    <property type="match status" value="1"/>
</dbReference>
<reference evidence="13" key="1">
    <citation type="journal article" date="2012" name="Science">
        <title>The Paleozoic origin of enzymatic lignin decomposition reconstructed from 31 fungal genomes.</title>
        <authorList>
            <person name="Floudas D."/>
            <person name="Binder M."/>
            <person name="Riley R."/>
            <person name="Barry K."/>
            <person name="Blanchette R.A."/>
            <person name="Henrissat B."/>
            <person name="Martinez A.T."/>
            <person name="Otillar R."/>
            <person name="Spatafora J.W."/>
            <person name="Yadav J.S."/>
            <person name="Aerts A."/>
            <person name="Benoit I."/>
            <person name="Boyd A."/>
            <person name="Carlson A."/>
            <person name="Copeland A."/>
            <person name="Coutinho P.M."/>
            <person name="de Vries R.P."/>
            <person name="Ferreira P."/>
            <person name="Findley K."/>
            <person name="Foster B."/>
            <person name="Gaskell J."/>
            <person name="Glotzer D."/>
            <person name="Gorecki P."/>
            <person name="Heitman J."/>
            <person name="Hesse C."/>
            <person name="Hori C."/>
            <person name="Igarashi K."/>
            <person name="Jurgens J.A."/>
            <person name="Kallen N."/>
            <person name="Kersten P."/>
            <person name="Kohler A."/>
            <person name="Kuees U."/>
            <person name="Kumar T.K.A."/>
            <person name="Kuo A."/>
            <person name="LaButti K."/>
            <person name="Larrondo L.F."/>
            <person name="Lindquist E."/>
            <person name="Ling A."/>
            <person name="Lombard V."/>
            <person name="Lucas S."/>
            <person name="Lundell T."/>
            <person name="Martin R."/>
            <person name="McLaughlin D.J."/>
            <person name="Morgenstern I."/>
            <person name="Morin E."/>
            <person name="Murat C."/>
            <person name="Nagy L.G."/>
            <person name="Nolan M."/>
            <person name="Ohm R.A."/>
            <person name="Patyshakuliyeva A."/>
            <person name="Rokas A."/>
            <person name="Ruiz-Duenas F.J."/>
            <person name="Sabat G."/>
            <person name="Salamov A."/>
            <person name="Samejima M."/>
            <person name="Schmutz J."/>
            <person name="Slot J.C."/>
            <person name="St John F."/>
            <person name="Stenlid J."/>
            <person name="Sun H."/>
            <person name="Sun S."/>
            <person name="Syed K."/>
            <person name="Tsang A."/>
            <person name="Wiebenga A."/>
            <person name="Young D."/>
            <person name="Pisabarro A."/>
            <person name="Eastwood D.C."/>
            <person name="Martin F."/>
            <person name="Cullen D."/>
            <person name="Grigoriev I.V."/>
            <person name="Hibbett D.S."/>
        </authorList>
    </citation>
    <scope>NUCLEOTIDE SEQUENCE [LARGE SCALE GENOMIC DNA]</scope>
    <source>
        <strain evidence="13">RWD-64-598 SS2</strain>
    </source>
</reference>
<keyword evidence="13" id="KW-1185">Reference proteome</keyword>
<keyword evidence="7 9" id="KW-0408">Iron</keyword>
<evidence type="ECO:0000256" key="1">
    <source>
        <dbReference type="ARBA" id="ARBA00001971"/>
    </source>
</evidence>
<dbReference type="OrthoDB" id="1470350at2759"/>
<dbReference type="GO" id="GO:0004497">
    <property type="term" value="F:monooxygenase activity"/>
    <property type="evidence" value="ECO:0007669"/>
    <property type="project" value="UniProtKB-KW"/>
</dbReference>
<comment type="cofactor">
    <cofactor evidence="1 9">
        <name>heme</name>
        <dbReference type="ChEBI" id="CHEBI:30413"/>
    </cofactor>
</comment>
<feature type="chain" id="PRO_5024435957" evidence="11">
    <location>
        <begin position="20"/>
        <end position="518"/>
    </location>
</feature>
<sequence length="518" mass="58647">MSSLTYPAAALGLALVTWAASSASRRNRHDINAYPPGPSGLPLLGNVYQIDGMAPWMTFTEWKDTYGDVVYCRQLGTELVILSSEEAARDLLDKRSSNYSDRMHMAMMEPYGFKYNTVFILHDDIWRLHRRIAHHSLREHHVNMFRPTQLRFSDVLLENLAANPDKYHDHFQRFSGSVVLSATFDHDVVDNDDLLTRVVTDTTSLTNRLTSPGNTVLMNFLPILQYVPTWVPGGWRNAAAARKKTERMLNLPFELLNAKIVSGMAGHSIALDALEGLEETNKVDNFEEVVKGACMTLYAAGEETVFLSNARRDHLTDIDFKTASTMMVFLLAMCRNPDAQRRAQQEIDAVIGADRLPDYNDRGLLPYVEAVYREVLRWYPVAPLGIPHASTNDDVYGDWFIPKGSTIIANVWAMSHNPAKYPEPSAFKPERFLDAHGQLTDDNVSYIWGFGRRICPGRHFATNSVWIAIVRMLAAFRFEFQSEFERAGADVKWINSITSVPAPFPCRIVQRQNTTHDL</sequence>
<evidence type="ECO:0000256" key="9">
    <source>
        <dbReference type="PIRSR" id="PIRSR602401-1"/>
    </source>
</evidence>
<feature type="binding site" description="axial binding residue" evidence="9">
    <location>
        <position position="455"/>
    </location>
    <ligand>
        <name>heme</name>
        <dbReference type="ChEBI" id="CHEBI:30413"/>
    </ligand>
    <ligandPart>
        <name>Fe</name>
        <dbReference type="ChEBI" id="CHEBI:18248"/>
    </ligandPart>
</feature>
<proteinExistence type="inferred from homology"/>
<comment type="caution">
    <text evidence="12">The sequence shown here is derived from an EMBL/GenBank/DDBJ whole genome shotgun (WGS) entry which is preliminary data.</text>
</comment>
<dbReference type="RefSeq" id="XP_007766184.1">
    <property type="nucleotide sequence ID" value="XM_007767994.1"/>
</dbReference>
<keyword evidence="8 10" id="KW-0503">Monooxygenase</keyword>
<dbReference type="GeneID" id="19204950"/>
<dbReference type="GO" id="GO:0020037">
    <property type="term" value="F:heme binding"/>
    <property type="evidence" value="ECO:0007669"/>
    <property type="project" value="InterPro"/>
</dbReference>
<dbReference type="InterPro" id="IPR050364">
    <property type="entry name" value="Cytochrome_P450_fung"/>
</dbReference>
<evidence type="ECO:0000256" key="11">
    <source>
        <dbReference type="SAM" id="SignalP"/>
    </source>
</evidence>
<dbReference type="SUPFAM" id="SSF48264">
    <property type="entry name" value="Cytochrome P450"/>
    <property type="match status" value="1"/>
</dbReference>
<evidence type="ECO:0000313" key="13">
    <source>
        <dbReference type="Proteomes" id="UP000053558"/>
    </source>
</evidence>
<dbReference type="GO" id="GO:0016705">
    <property type="term" value="F:oxidoreductase activity, acting on paired donors, with incorporation or reduction of molecular oxygen"/>
    <property type="evidence" value="ECO:0007669"/>
    <property type="project" value="InterPro"/>
</dbReference>
<evidence type="ECO:0000256" key="5">
    <source>
        <dbReference type="ARBA" id="ARBA00022723"/>
    </source>
</evidence>
<dbReference type="Pfam" id="PF00067">
    <property type="entry name" value="p450"/>
    <property type="match status" value="1"/>
</dbReference>
<protein>
    <submittedName>
        <fullName evidence="12">Cytochrome P450</fullName>
    </submittedName>
</protein>
<accession>A0A5M3MZA4</accession>
<evidence type="ECO:0000256" key="3">
    <source>
        <dbReference type="ARBA" id="ARBA00010617"/>
    </source>
</evidence>
<keyword evidence="5 9" id="KW-0479">Metal-binding</keyword>
<keyword evidence="11" id="KW-0732">Signal</keyword>
<dbReference type="PANTHER" id="PTHR46300:SF7">
    <property type="entry name" value="P450, PUTATIVE (EUROFUNG)-RELATED"/>
    <property type="match status" value="1"/>
</dbReference>
<evidence type="ECO:0000256" key="4">
    <source>
        <dbReference type="ARBA" id="ARBA00022617"/>
    </source>
</evidence>
<dbReference type="InterPro" id="IPR001128">
    <property type="entry name" value="Cyt_P450"/>
</dbReference>
<dbReference type="Proteomes" id="UP000053558">
    <property type="component" value="Unassembled WGS sequence"/>
</dbReference>
<dbReference type="AlphaFoldDB" id="A0A5M3MZA4"/>
<dbReference type="Gene3D" id="1.10.630.10">
    <property type="entry name" value="Cytochrome P450"/>
    <property type="match status" value="1"/>
</dbReference>
<name>A0A5M3MZA4_CONPW</name>
<dbReference type="CDD" id="cd11065">
    <property type="entry name" value="CYP64-like"/>
    <property type="match status" value="1"/>
</dbReference>
<keyword evidence="4 9" id="KW-0349">Heme</keyword>
<dbReference type="EMBL" id="JH711575">
    <property type="protein sequence ID" value="EIW84503.1"/>
    <property type="molecule type" value="Genomic_DNA"/>
</dbReference>
<organism evidence="12 13">
    <name type="scientific">Coniophora puteana (strain RWD-64-598)</name>
    <name type="common">Brown rot fungus</name>
    <dbReference type="NCBI Taxonomy" id="741705"/>
    <lineage>
        <taxon>Eukaryota</taxon>
        <taxon>Fungi</taxon>
        <taxon>Dikarya</taxon>
        <taxon>Basidiomycota</taxon>
        <taxon>Agaricomycotina</taxon>
        <taxon>Agaricomycetes</taxon>
        <taxon>Agaricomycetidae</taxon>
        <taxon>Boletales</taxon>
        <taxon>Coniophorineae</taxon>
        <taxon>Coniophoraceae</taxon>
        <taxon>Coniophora</taxon>
    </lineage>
</organism>
<feature type="signal peptide" evidence="11">
    <location>
        <begin position="1"/>
        <end position="19"/>
    </location>
</feature>
<evidence type="ECO:0000256" key="8">
    <source>
        <dbReference type="ARBA" id="ARBA00023033"/>
    </source>
</evidence>
<evidence type="ECO:0000313" key="12">
    <source>
        <dbReference type="EMBL" id="EIW84503.1"/>
    </source>
</evidence>
<evidence type="ECO:0000256" key="7">
    <source>
        <dbReference type="ARBA" id="ARBA00023004"/>
    </source>
</evidence>
<comment type="pathway">
    <text evidence="2">Secondary metabolite biosynthesis.</text>
</comment>
<evidence type="ECO:0000256" key="2">
    <source>
        <dbReference type="ARBA" id="ARBA00005179"/>
    </source>
</evidence>
<comment type="similarity">
    <text evidence="3 10">Belongs to the cytochrome P450 family.</text>
</comment>
<gene>
    <name evidence="12" type="ORF">CONPUDRAFT_163606</name>
</gene>
<dbReference type="InterPro" id="IPR017972">
    <property type="entry name" value="Cyt_P450_CS"/>
</dbReference>
<dbReference type="PRINTS" id="PR00385">
    <property type="entry name" value="P450"/>
</dbReference>